<keyword evidence="4" id="KW-0540">Nuclease</keyword>
<evidence type="ECO:0000256" key="7">
    <source>
        <dbReference type="ARBA" id="ARBA00023242"/>
    </source>
</evidence>
<evidence type="ECO:0000313" key="10">
    <source>
        <dbReference type="Proteomes" id="UP001219518"/>
    </source>
</evidence>
<dbReference type="PANTHER" id="PTHR22930:SF85">
    <property type="entry name" value="GH03217P-RELATED"/>
    <property type="match status" value="1"/>
</dbReference>
<organism evidence="9 10">
    <name type="scientific">Frankliniella fusca</name>
    <dbReference type="NCBI Taxonomy" id="407009"/>
    <lineage>
        <taxon>Eukaryota</taxon>
        <taxon>Metazoa</taxon>
        <taxon>Ecdysozoa</taxon>
        <taxon>Arthropoda</taxon>
        <taxon>Hexapoda</taxon>
        <taxon>Insecta</taxon>
        <taxon>Pterygota</taxon>
        <taxon>Neoptera</taxon>
        <taxon>Paraneoptera</taxon>
        <taxon>Thysanoptera</taxon>
        <taxon>Terebrantia</taxon>
        <taxon>Thripoidea</taxon>
        <taxon>Thripidae</taxon>
        <taxon>Frankliniella</taxon>
    </lineage>
</organism>
<dbReference type="GO" id="GO:0016787">
    <property type="term" value="F:hydrolase activity"/>
    <property type="evidence" value="ECO:0007669"/>
    <property type="project" value="UniProtKB-KW"/>
</dbReference>
<dbReference type="GO" id="GO:0004518">
    <property type="term" value="F:nuclease activity"/>
    <property type="evidence" value="ECO:0007669"/>
    <property type="project" value="UniProtKB-KW"/>
</dbReference>
<dbReference type="GO" id="GO:0046872">
    <property type="term" value="F:metal ion binding"/>
    <property type="evidence" value="ECO:0007669"/>
    <property type="project" value="UniProtKB-KW"/>
</dbReference>
<evidence type="ECO:0000256" key="4">
    <source>
        <dbReference type="ARBA" id="ARBA00022722"/>
    </source>
</evidence>
<evidence type="ECO:0000313" key="9">
    <source>
        <dbReference type="EMBL" id="KAK3932987.1"/>
    </source>
</evidence>
<dbReference type="Pfam" id="PF13359">
    <property type="entry name" value="DDE_Tnp_4"/>
    <property type="match status" value="1"/>
</dbReference>
<keyword evidence="6" id="KW-0378">Hydrolase</keyword>
<dbReference type="EMBL" id="JAHWGI010001442">
    <property type="protein sequence ID" value="KAK3932987.1"/>
    <property type="molecule type" value="Genomic_DNA"/>
</dbReference>
<comment type="cofactor">
    <cofactor evidence="1">
        <name>a divalent metal cation</name>
        <dbReference type="ChEBI" id="CHEBI:60240"/>
    </cofactor>
</comment>
<reference evidence="9" key="1">
    <citation type="submission" date="2021-07" db="EMBL/GenBank/DDBJ databases">
        <authorList>
            <person name="Catto M.A."/>
            <person name="Jacobson A."/>
            <person name="Kennedy G."/>
            <person name="Labadie P."/>
            <person name="Hunt B.G."/>
            <person name="Srinivasan R."/>
        </authorList>
    </citation>
    <scope>NUCLEOTIDE SEQUENCE</scope>
    <source>
        <strain evidence="9">PL_HMW_Pooled</strain>
        <tissue evidence="9">Head</tissue>
    </source>
</reference>
<comment type="caution">
    <text evidence="9">The sequence shown here is derived from an EMBL/GenBank/DDBJ whole genome shotgun (WGS) entry which is preliminary data.</text>
</comment>
<dbReference type="InterPro" id="IPR027806">
    <property type="entry name" value="HARBI1_dom"/>
</dbReference>
<proteinExistence type="inferred from homology"/>
<protein>
    <submittedName>
        <fullName evidence="9">Protein ANTAGONIST OF LIKE HETEROCHROMATIN PROTEIN 1</fullName>
    </submittedName>
</protein>
<dbReference type="GO" id="GO:0005634">
    <property type="term" value="C:nucleus"/>
    <property type="evidence" value="ECO:0007669"/>
    <property type="project" value="UniProtKB-SubCell"/>
</dbReference>
<dbReference type="PANTHER" id="PTHR22930">
    <property type="match status" value="1"/>
</dbReference>
<evidence type="ECO:0000256" key="1">
    <source>
        <dbReference type="ARBA" id="ARBA00001968"/>
    </source>
</evidence>
<evidence type="ECO:0000259" key="8">
    <source>
        <dbReference type="Pfam" id="PF13359"/>
    </source>
</evidence>
<evidence type="ECO:0000256" key="6">
    <source>
        <dbReference type="ARBA" id="ARBA00022801"/>
    </source>
</evidence>
<dbReference type="AlphaFoldDB" id="A0AAE1I3Z1"/>
<comment type="similarity">
    <text evidence="3">Belongs to the HARBI1 family.</text>
</comment>
<reference evidence="9" key="2">
    <citation type="journal article" date="2023" name="BMC Genomics">
        <title>Pest status, molecular evolution, and epigenetic factors derived from the genome assembly of Frankliniella fusca, a thysanopteran phytovirus vector.</title>
        <authorList>
            <person name="Catto M.A."/>
            <person name="Labadie P.E."/>
            <person name="Jacobson A.L."/>
            <person name="Kennedy G.G."/>
            <person name="Srinivasan R."/>
            <person name="Hunt B.G."/>
        </authorList>
    </citation>
    <scope>NUCLEOTIDE SEQUENCE</scope>
    <source>
        <strain evidence="9">PL_HMW_Pooled</strain>
    </source>
</reference>
<dbReference type="InterPro" id="IPR045249">
    <property type="entry name" value="HARBI1-like"/>
</dbReference>
<dbReference type="Proteomes" id="UP001219518">
    <property type="component" value="Unassembled WGS sequence"/>
</dbReference>
<evidence type="ECO:0000256" key="3">
    <source>
        <dbReference type="ARBA" id="ARBA00006958"/>
    </source>
</evidence>
<evidence type="ECO:0000256" key="5">
    <source>
        <dbReference type="ARBA" id="ARBA00022723"/>
    </source>
</evidence>
<name>A0AAE1I3Z1_9NEOP</name>
<gene>
    <name evidence="9" type="ORF">KUF71_017175</name>
</gene>
<keyword evidence="10" id="KW-1185">Reference proteome</keyword>
<keyword evidence="7" id="KW-0539">Nucleus</keyword>
<keyword evidence="5" id="KW-0479">Metal-binding</keyword>
<sequence length="412" mass="48052">MDPPVALNVLRIIEEEEQDMRLMQFAAVAVWEVMEMEEGEDFDGDNRVWVPVTVVIADYHNLGDPCFKTHFRMSRRVFEALEITLFNYLVQRGRLRRERTPMQDILLMVVWLLATPDSFRNVALRFGVNPGTLYYFYLYIIQALRELAPEYISWPNAEERVLIRESFERATSFPGVIGCIDCTHIQITAPLEFKERYTNRHHQYSINVQSVVDNNLLVRQLHVGEAGSLNDRRIFRRSPLMRDLLLGPPDVYRSADEHLVGDGAYVITDFMMTPFPNNGHRTEAQLNFNRRLSQCRVRVENSYALAKGKWRRLKQLYVRRPDVALDHITASFVLHNFIILNGEPLIQEGELRRPLDQHELNEILRDANEENAEEEIGENNYLDDDLVALHDEANLRGIEKRIHILENVLPAE</sequence>
<comment type="subcellular location">
    <subcellularLocation>
        <location evidence="2">Nucleus</location>
    </subcellularLocation>
</comment>
<evidence type="ECO:0000256" key="2">
    <source>
        <dbReference type="ARBA" id="ARBA00004123"/>
    </source>
</evidence>
<accession>A0AAE1I3Z1</accession>
<feature type="domain" description="DDE Tnp4" evidence="8">
    <location>
        <begin position="180"/>
        <end position="336"/>
    </location>
</feature>